<evidence type="ECO:0000256" key="3">
    <source>
        <dbReference type="ARBA" id="ARBA00022723"/>
    </source>
</evidence>
<name>A0ABX1IWD7_9PSEU</name>
<accession>A0ABX1IWD7</accession>
<keyword evidence="8" id="KW-0223">Dioxygenase</keyword>
<dbReference type="SUPFAM" id="SSF55961">
    <property type="entry name" value="Bet v1-like"/>
    <property type="match status" value="1"/>
</dbReference>
<dbReference type="InterPro" id="IPR015879">
    <property type="entry name" value="Ring_hydroxy_dOase_asu_C_dom"/>
</dbReference>
<gene>
    <name evidence="8" type="ORF">HFP15_01270</name>
</gene>
<evidence type="ECO:0000256" key="2">
    <source>
        <dbReference type="ARBA" id="ARBA00022714"/>
    </source>
</evidence>
<dbReference type="PANTHER" id="PTHR43756:SF5">
    <property type="entry name" value="CHOLINE MONOOXYGENASE, CHLOROPLASTIC"/>
    <property type="match status" value="1"/>
</dbReference>
<evidence type="ECO:0000256" key="1">
    <source>
        <dbReference type="ARBA" id="ARBA00001962"/>
    </source>
</evidence>
<keyword evidence="4" id="KW-0560">Oxidoreductase</keyword>
<dbReference type="InterPro" id="IPR036922">
    <property type="entry name" value="Rieske_2Fe-2S_sf"/>
</dbReference>
<evidence type="ECO:0000256" key="4">
    <source>
        <dbReference type="ARBA" id="ARBA00023002"/>
    </source>
</evidence>
<sequence length="420" mass="48431">MAHFAKPAEGSWTEHFKIGTEPLSYEDSISPEVYEQECDAIFRRSWLNVGRVEQLPRKGSYFTKELDAARTSVVVVRGSDGEVRAFHNVCRHRGNKLVWNDYPSEEVGGFCRQFTCKYHAWRYSLEGELTFVQQEGEFFGLDKSAYGLKPVQAEVWEGFVFVNLDTENTTPLRDYLGKFAKGIEGYPFHKLTQVHKYRAEIGSNWKLFIDAFAEFYHAPILHSGQYVAEEARKIQKYGYEALAYDIDGPHSMVSSWGGIAPPKEKAMVKPIERALRSGLFGPWDAPDIGLTTEQLPPAVNPTRNKLWGMDSFVFFPNFMLLIWRPNWVLTYHYWPTSYNTHIFEGTAYFVPPENAFQRLQQELAVVSFKEYGLQDGNTLEATQTMLESRAVTEFPLNDQEVLLRHLHHCAARYVREYQKA</sequence>
<dbReference type="Pfam" id="PF00355">
    <property type="entry name" value="Rieske"/>
    <property type="match status" value="1"/>
</dbReference>
<evidence type="ECO:0000256" key="6">
    <source>
        <dbReference type="ARBA" id="ARBA00023014"/>
    </source>
</evidence>
<keyword evidence="9" id="KW-1185">Reference proteome</keyword>
<reference evidence="8 9" key="1">
    <citation type="submission" date="2020-04" db="EMBL/GenBank/DDBJ databases">
        <title>Novel species.</title>
        <authorList>
            <person name="Teo W.F.A."/>
            <person name="Lipun K."/>
            <person name="Srisuk N."/>
            <person name="Duangmal K."/>
        </authorList>
    </citation>
    <scope>NUCLEOTIDE SEQUENCE [LARGE SCALE GENOMIC DNA]</scope>
    <source>
        <strain evidence="8 9">K13G38</strain>
    </source>
</reference>
<dbReference type="Pfam" id="PF00848">
    <property type="entry name" value="Ring_hydroxyl_A"/>
    <property type="match status" value="1"/>
</dbReference>
<dbReference type="InterPro" id="IPR001663">
    <property type="entry name" value="Rng_hydr_dOase-A"/>
</dbReference>
<dbReference type="Gene3D" id="3.90.380.10">
    <property type="entry name" value="Naphthalene 1,2-dioxygenase Alpha Subunit, Chain A, domain 1"/>
    <property type="match status" value="1"/>
</dbReference>
<comment type="cofactor">
    <cofactor evidence="1">
        <name>Fe cation</name>
        <dbReference type="ChEBI" id="CHEBI:24875"/>
    </cofactor>
</comment>
<dbReference type="Proteomes" id="UP000715441">
    <property type="component" value="Unassembled WGS sequence"/>
</dbReference>
<dbReference type="PANTHER" id="PTHR43756">
    <property type="entry name" value="CHOLINE MONOOXYGENASE, CHLOROPLASTIC"/>
    <property type="match status" value="1"/>
</dbReference>
<dbReference type="PROSITE" id="PS51296">
    <property type="entry name" value="RIESKE"/>
    <property type="match status" value="1"/>
</dbReference>
<dbReference type="GO" id="GO:0051213">
    <property type="term" value="F:dioxygenase activity"/>
    <property type="evidence" value="ECO:0007669"/>
    <property type="project" value="UniProtKB-KW"/>
</dbReference>
<dbReference type="Gene3D" id="2.102.10.10">
    <property type="entry name" value="Rieske [2Fe-2S] iron-sulphur domain"/>
    <property type="match status" value="1"/>
</dbReference>
<dbReference type="InterPro" id="IPR017941">
    <property type="entry name" value="Rieske_2Fe-2S"/>
</dbReference>
<dbReference type="PRINTS" id="PR00090">
    <property type="entry name" value="RNGDIOXGNASE"/>
</dbReference>
<evidence type="ECO:0000313" key="8">
    <source>
        <dbReference type="EMBL" id="NKQ51506.1"/>
    </source>
</evidence>
<feature type="domain" description="Rieske" evidence="7">
    <location>
        <begin position="46"/>
        <end position="162"/>
    </location>
</feature>
<keyword evidence="3" id="KW-0479">Metal-binding</keyword>
<comment type="caution">
    <text evidence="8">The sequence shown here is derived from an EMBL/GenBank/DDBJ whole genome shotgun (WGS) entry which is preliminary data.</text>
</comment>
<dbReference type="RefSeq" id="WP_168510468.1">
    <property type="nucleotide sequence ID" value="NZ_JAAXLS010000001.1"/>
</dbReference>
<dbReference type="EMBL" id="JAAXLS010000001">
    <property type="protein sequence ID" value="NKQ51506.1"/>
    <property type="molecule type" value="Genomic_DNA"/>
</dbReference>
<keyword evidence="5" id="KW-0408">Iron</keyword>
<dbReference type="CDD" id="cd03469">
    <property type="entry name" value="Rieske_RO_Alpha_N"/>
    <property type="match status" value="1"/>
</dbReference>
<dbReference type="SUPFAM" id="SSF50022">
    <property type="entry name" value="ISP domain"/>
    <property type="match status" value="1"/>
</dbReference>
<evidence type="ECO:0000259" key="7">
    <source>
        <dbReference type="PROSITE" id="PS51296"/>
    </source>
</evidence>
<keyword evidence="6" id="KW-0411">Iron-sulfur</keyword>
<evidence type="ECO:0000256" key="5">
    <source>
        <dbReference type="ARBA" id="ARBA00023004"/>
    </source>
</evidence>
<protein>
    <submittedName>
        <fullName evidence="8">Aromatic ring-hydroxylating dioxygenase subunit alpha</fullName>
    </submittedName>
</protein>
<dbReference type="CDD" id="cd00680">
    <property type="entry name" value="RHO_alpha_C"/>
    <property type="match status" value="1"/>
</dbReference>
<keyword evidence="2" id="KW-0001">2Fe-2S</keyword>
<proteinExistence type="predicted"/>
<evidence type="ECO:0000313" key="9">
    <source>
        <dbReference type="Proteomes" id="UP000715441"/>
    </source>
</evidence>
<organism evidence="8 9">
    <name type="scientific">Amycolatopsis acididurans</name>
    <dbReference type="NCBI Taxonomy" id="2724524"/>
    <lineage>
        <taxon>Bacteria</taxon>
        <taxon>Bacillati</taxon>
        <taxon>Actinomycetota</taxon>
        <taxon>Actinomycetes</taxon>
        <taxon>Pseudonocardiales</taxon>
        <taxon>Pseudonocardiaceae</taxon>
        <taxon>Amycolatopsis</taxon>
    </lineage>
</organism>